<dbReference type="PANTHER" id="PTHR14938">
    <property type="entry name" value="HCLS1-ASSOCIATED PROTEIN X-1"/>
    <property type="match status" value="1"/>
</dbReference>
<dbReference type="GO" id="GO:0016529">
    <property type="term" value="C:sarcoplasmic reticulum"/>
    <property type="evidence" value="ECO:0007669"/>
    <property type="project" value="TreeGrafter"/>
</dbReference>
<dbReference type="OrthoDB" id="5562606at2759"/>
<comment type="caution">
    <text evidence="1">The sequence shown here is derived from an EMBL/GenBank/DDBJ whole genome shotgun (WGS) entry which is preliminary data.</text>
</comment>
<dbReference type="Proteomes" id="UP000235965">
    <property type="component" value="Unassembled WGS sequence"/>
</dbReference>
<keyword evidence="2" id="KW-1185">Reference proteome</keyword>
<dbReference type="GO" id="GO:0005739">
    <property type="term" value="C:mitochondrion"/>
    <property type="evidence" value="ECO:0007669"/>
    <property type="project" value="TreeGrafter"/>
</dbReference>
<dbReference type="GO" id="GO:0015629">
    <property type="term" value="C:actin cytoskeleton"/>
    <property type="evidence" value="ECO:0007669"/>
    <property type="project" value="TreeGrafter"/>
</dbReference>
<evidence type="ECO:0000313" key="1">
    <source>
        <dbReference type="EMBL" id="PNF39749.1"/>
    </source>
</evidence>
<dbReference type="AlphaFoldDB" id="A0A2J7RFY0"/>
<gene>
    <name evidence="1" type="ORF">B7P43_G04766</name>
</gene>
<evidence type="ECO:0008006" key="3">
    <source>
        <dbReference type="Google" id="ProtNLM"/>
    </source>
</evidence>
<protein>
    <recommendedName>
        <fullName evidence="3">HCLS1-associated protein X-1</fullName>
    </recommendedName>
</protein>
<dbReference type="GO" id="GO:0016324">
    <property type="term" value="C:apical plasma membrane"/>
    <property type="evidence" value="ECO:0007669"/>
    <property type="project" value="TreeGrafter"/>
</dbReference>
<dbReference type="GO" id="GO:0043066">
    <property type="term" value="P:negative regulation of apoptotic process"/>
    <property type="evidence" value="ECO:0007669"/>
    <property type="project" value="InterPro"/>
</dbReference>
<dbReference type="InterPro" id="IPR017248">
    <property type="entry name" value="HAX-1"/>
</dbReference>
<dbReference type="PANTHER" id="PTHR14938:SF2">
    <property type="entry name" value="HCLS1-ASSOCIATED PROTEIN X-1"/>
    <property type="match status" value="1"/>
</dbReference>
<proteinExistence type="predicted"/>
<sequence>MNLYSYIRGLFGFPEYKKDNQSHRQDDKPCGSLLDEFHRPIWIRDENSDYKTCPPHRSFGYDIFSSPIEIHRHFEQQMETMSRLFETFDNIFGGSFQSHPPVSDQDQYQGNQDLRDRYVKPRHWHDSQESEWIPGHARREKQLDDDLDDRVSAGELEQILKDKPSMEKYEPHVEIHTFGKSSFNKIVTNSDGTVEHHRTVRDSQGNEEITVTQQIGDKRYSVTTRIDSRGEKQQTENFVNIEKDDLDTFKKEWCRLRQTPQYPAIDKEPKPDHLSIFDQFFK</sequence>
<dbReference type="InParanoid" id="A0A2J7RFY0"/>
<dbReference type="GO" id="GO:0030136">
    <property type="term" value="C:clathrin-coated vesicle"/>
    <property type="evidence" value="ECO:0007669"/>
    <property type="project" value="TreeGrafter"/>
</dbReference>
<evidence type="ECO:0000313" key="2">
    <source>
        <dbReference type="Proteomes" id="UP000235965"/>
    </source>
</evidence>
<organism evidence="1 2">
    <name type="scientific">Cryptotermes secundus</name>
    <dbReference type="NCBI Taxonomy" id="105785"/>
    <lineage>
        <taxon>Eukaryota</taxon>
        <taxon>Metazoa</taxon>
        <taxon>Ecdysozoa</taxon>
        <taxon>Arthropoda</taxon>
        <taxon>Hexapoda</taxon>
        <taxon>Insecta</taxon>
        <taxon>Pterygota</taxon>
        <taxon>Neoptera</taxon>
        <taxon>Polyneoptera</taxon>
        <taxon>Dictyoptera</taxon>
        <taxon>Blattodea</taxon>
        <taxon>Blattoidea</taxon>
        <taxon>Termitoidae</taxon>
        <taxon>Kalotermitidae</taxon>
        <taxon>Cryptotermitinae</taxon>
        <taxon>Cryptotermes</taxon>
    </lineage>
</organism>
<dbReference type="GO" id="GO:0030833">
    <property type="term" value="P:regulation of actin filament polymerization"/>
    <property type="evidence" value="ECO:0007669"/>
    <property type="project" value="TreeGrafter"/>
</dbReference>
<accession>A0A2J7RFY0</accession>
<reference evidence="1 2" key="1">
    <citation type="submission" date="2017-12" db="EMBL/GenBank/DDBJ databases">
        <title>Hemimetabolous genomes reveal molecular basis of termite eusociality.</title>
        <authorList>
            <person name="Harrison M.C."/>
            <person name="Jongepier E."/>
            <person name="Robertson H.M."/>
            <person name="Arning N."/>
            <person name="Bitard-Feildel T."/>
            <person name="Chao H."/>
            <person name="Childers C.P."/>
            <person name="Dinh H."/>
            <person name="Doddapaneni H."/>
            <person name="Dugan S."/>
            <person name="Gowin J."/>
            <person name="Greiner C."/>
            <person name="Han Y."/>
            <person name="Hu H."/>
            <person name="Hughes D.S.T."/>
            <person name="Huylmans A.-K."/>
            <person name="Kemena C."/>
            <person name="Kremer L.P.M."/>
            <person name="Lee S.L."/>
            <person name="Lopez-Ezquerra A."/>
            <person name="Mallet L."/>
            <person name="Monroy-Kuhn J.M."/>
            <person name="Moser A."/>
            <person name="Murali S.C."/>
            <person name="Muzny D.M."/>
            <person name="Otani S."/>
            <person name="Piulachs M.-D."/>
            <person name="Poelchau M."/>
            <person name="Qu J."/>
            <person name="Schaub F."/>
            <person name="Wada-Katsumata A."/>
            <person name="Worley K.C."/>
            <person name="Xie Q."/>
            <person name="Ylla G."/>
            <person name="Poulsen M."/>
            <person name="Gibbs R.A."/>
            <person name="Schal C."/>
            <person name="Richards S."/>
            <person name="Belles X."/>
            <person name="Korb J."/>
            <person name="Bornberg-Bauer E."/>
        </authorList>
    </citation>
    <scope>NUCLEOTIDE SEQUENCE [LARGE SCALE GENOMIC DNA]</scope>
    <source>
        <tissue evidence="1">Whole body</tissue>
    </source>
</reference>
<dbReference type="STRING" id="105785.A0A2J7RFY0"/>
<name>A0A2J7RFY0_9NEOP</name>
<dbReference type="EMBL" id="NEVH01004408">
    <property type="protein sequence ID" value="PNF39749.1"/>
    <property type="molecule type" value="Genomic_DNA"/>
</dbReference>